<dbReference type="PROSITE" id="PS51918">
    <property type="entry name" value="RADICAL_SAM"/>
    <property type="match status" value="1"/>
</dbReference>
<dbReference type="PROSITE" id="PS01305">
    <property type="entry name" value="MOAA_NIFB_PQQE"/>
    <property type="match status" value="1"/>
</dbReference>
<evidence type="ECO:0000313" key="10">
    <source>
        <dbReference type="Proteomes" id="UP000809273"/>
    </source>
</evidence>
<evidence type="ECO:0000313" key="9">
    <source>
        <dbReference type="EMBL" id="MBN1573283.1"/>
    </source>
</evidence>
<dbReference type="InterPro" id="IPR000385">
    <property type="entry name" value="MoaA_NifB_PqqE_Fe-S-bd_CS"/>
</dbReference>
<comment type="cofactor">
    <cofactor evidence="1">
        <name>[4Fe-4S] cluster</name>
        <dbReference type="ChEBI" id="CHEBI:49883"/>
    </cofactor>
</comment>
<dbReference type="Pfam" id="PF13186">
    <property type="entry name" value="SPASM"/>
    <property type="match status" value="1"/>
</dbReference>
<reference evidence="9" key="2">
    <citation type="submission" date="2021-01" db="EMBL/GenBank/DDBJ databases">
        <authorList>
            <person name="Hahn C.R."/>
            <person name="Youssef N.H."/>
            <person name="Elshahed M."/>
        </authorList>
    </citation>
    <scope>NUCLEOTIDE SEQUENCE</scope>
    <source>
        <strain evidence="9">Zod_Metabat.24</strain>
    </source>
</reference>
<evidence type="ECO:0000256" key="5">
    <source>
        <dbReference type="ARBA" id="ARBA00023002"/>
    </source>
</evidence>
<reference evidence="9" key="1">
    <citation type="journal article" date="2021" name="Environ. Microbiol.">
        <title>Genomic characterization of three novel Desulfobacterota classes expand the metabolic and phylogenetic diversity of the phylum.</title>
        <authorList>
            <person name="Murphy C.L."/>
            <person name="Biggerstaff J."/>
            <person name="Eichhorn A."/>
            <person name="Ewing E."/>
            <person name="Shahan R."/>
            <person name="Soriano D."/>
            <person name="Stewart S."/>
            <person name="VanMol K."/>
            <person name="Walker R."/>
            <person name="Walters P."/>
            <person name="Elshahed M.S."/>
            <person name="Youssef N.H."/>
        </authorList>
    </citation>
    <scope>NUCLEOTIDE SEQUENCE</scope>
    <source>
        <strain evidence="9">Zod_Metabat.24</strain>
    </source>
</reference>
<evidence type="ECO:0000256" key="2">
    <source>
        <dbReference type="ARBA" id="ARBA00022485"/>
    </source>
</evidence>
<dbReference type="CDD" id="cd21109">
    <property type="entry name" value="SPASM"/>
    <property type="match status" value="1"/>
</dbReference>
<evidence type="ECO:0000256" key="3">
    <source>
        <dbReference type="ARBA" id="ARBA00022691"/>
    </source>
</evidence>
<dbReference type="InterPro" id="IPR023885">
    <property type="entry name" value="4Fe4S-binding_SPASM_dom"/>
</dbReference>
<dbReference type="GO" id="GO:0032324">
    <property type="term" value="P:molybdopterin cofactor biosynthetic process"/>
    <property type="evidence" value="ECO:0007669"/>
    <property type="project" value="UniProtKB-ARBA"/>
</dbReference>
<dbReference type="CDD" id="cd01335">
    <property type="entry name" value="Radical_SAM"/>
    <property type="match status" value="1"/>
</dbReference>
<dbReference type="InterPro" id="IPR034391">
    <property type="entry name" value="AdoMet-like_SPASM_containing"/>
</dbReference>
<dbReference type="PANTHER" id="PTHR11228">
    <property type="entry name" value="RADICAL SAM DOMAIN PROTEIN"/>
    <property type="match status" value="1"/>
</dbReference>
<evidence type="ECO:0000256" key="1">
    <source>
        <dbReference type="ARBA" id="ARBA00001966"/>
    </source>
</evidence>
<dbReference type="InterPro" id="IPR013785">
    <property type="entry name" value="Aldolase_TIM"/>
</dbReference>
<protein>
    <submittedName>
        <fullName evidence="9">Radical SAM protein</fullName>
    </submittedName>
</protein>
<dbReference type="SFLD" id="SFLDG01387">
    <property type="entry name" value="BtrN-like_SPASM_domain_contain"/>
    <property type="match status" value="1"/>
</dbReference>
<dbReference type="SFLD" id="SFLDG01386">
    <property type="entry name" value="main_SPASM_domain-containing"/>
    <property type="match status" value="1"/>
</dbReference>
<dbReference type="InterPro" id="IPR006638">
    <property type="entry name" value="Elp3/MiaA/NifB-like_rSAM"/>
</dbReference>
<dbReference type="InterPro" id="IPR050377">
    <property type="entry name" value="Radical_SAM_PqqE_MftC-like"/>
</dbReference>
<dbReference type="GO" id="GO:0051539">
    <property type="term" value="F:4 iron, 4 sulfur cluster binding"/>
    <property type="evidence" value="ECO:0007669"/>
    <property type="project" value="UniProtKB-KW"/>
</dbReference>
<dbReference type="SUPFAM" id="SSF102114">
    <property type="entry name" value="Radical SAM enzymes"/>
    <property type="match status" value="1"/>
</dbReference>
<keyword evidence="4" id="KW-0479">Metal-binding</keyword>
<comment type="caution">
    <text evidence="9">The sequence shown here is derived from an EMBL/GenBank/DDBJ whole genome shotgun (WGS) entry which is preliminary data.</text>
</comment>
<keyword evidence="3" id="KW-0949">S-adenosyl-L-methionine</keyword>
<name>A0A9D8KFL6_9DELT</name>
<dbReference type="EMBL" id="JAFGIX010000046">
    <property type="protein sequence ID" value="MBN1573283.1"/>
    <property type="molecule type" value="Genomic_DNA"/>
</dbReference>
<proteinExistence type="predicted"/>
<keyword evidence="5" id="KW-0560">Oxidoreductase</keyword>
<dbReference type="AlphaFoldDB" id="A0A9D8KFL6"/>
<dbReference type="Gene3D" id="3.20.20.70">
    <property type="entry name" value="Aldolase class I"/>
    <property type="match status" value="1"/>
</dbReference>
<sequence>MIPIRNIGRALKKAKEFPGYALKALIQRSRSGLSYFLFRGRSAPPETVSLLLTYRCNLRCKMCGQWGETGSSKFYTPEVLREELDVKEVGVLVDHLKRAYAFPPAITLFGGEPLLYSGIIEVIERIKKNGMRLNIITNATLLKKYAKDLVRAKLDEIIFSLDGPPDVHDMVRGRKGVFDDAKEGFLILDEEKRRLKTTRPVVNVNSTIFDFNYLAIPETVKSARSLGAREVTFHHLIFIDGGRLKSHNMEMREQYGCESHDWAGFVLGRLPAIDTKLLREKLNEAKSMGATVYPNLTDDEIEVYYTNFTFSPRSYSGRCKSPWMVAYIFPDGTVRPCLSLGVKIGNIRERPFAEIWNDHLYRRFRRRVKERGRFDVCDRCTELYRF</sequence>
<dbReference type="Proteomes" id="UP000809273">
    <property type="component" value="Unassembled WGS sequence"/>
</dbReference>
<keyword evidence="2" id="KW-0004">4Fe-4S</keyword>
<organism evidence="9 10">
    <name type="scientific">Candidatus Zymogenus saltonus</name>
    <dbReference type="NCBI Taxonomy" id="2844893"/>
    <lineage>
        <taxon>Bacteria</taxon>
        <taxon>Deltaproteobacteria</taxon>
        <taxon>Candidatus Zymogenia</taxon>
        <taxon>Candidatus Zymogeniales</taxon>
        <taxon>Candidatus Zymogenaceae</taxon>
        <taxon>Candidatus Zymogenus</taxon>
    </lineage>
</organism>
<dbReference type="PANTHER" id="PTHR11228:SF7">
    <property type="entry name" value="PQQA PEPTIDE CYCLASE"/>
    <property type="match status" value="1"/>
</dbReference>
<dbReference type="InterPro" id="IPR007197">
    <property type="entry name" value="rSAM"/>
</dbReference>
<evidence type="ECO:0000256" key="7">
    <source>
        <dbReference type="ARBA" id="ARBA00023014"/>
    </source>
</evidence>
<dbReference type="PIRSF" id="PIRSF037420">
    <property type="entry name" value="PQQ_syn_pqqE"/>
    <property type="match status" value="1"/>
</dbReference>
<dbReference type="InterPro" id="IPR058240">
    <property type="entry name" value="rSAM_sf"/>
</dbReference>
<dbReference type="SFLD" id="SFLDS00029">
    <property type="entry name" value="Radical_SAM"/>
    <property type="match status" value="1"/>
</dbReference>
<evidence type="ECO:0000259" key="8">
    <source>
        <dbReference type="PROSITE" id="PS51918"/>
    </source>
</evidence>
<dbReference type="SMART" id="SM00729">
    <property type="entry name" value="Elp3"/>
    <property type="match status" value="1"/>
</dbReference>
<gene>
    <name evidence="9" type="ORF">JW984_08830</name>
</gene>
<dbReference type="GO" id="GO:0046872">
    <property type="term" value="F:metal ion binding"/>
    <property type="evidence" value="ECO:0007669"/>
    <property type="project" value="UniProtKB-KW"/>
</dbReference>
<evidence type="ECO:0000256" key="4">
    <source>
        <dbReference type="ARBA" id="ARBA00022723"/>
    </source>
</evidence>
<dbReference type="SFLD" id="SFLDG01067">
    <property type="entry name" value="SPASM/twitch_domain_containing"/>
    <property type="match status" value="1"/>
</dbReference>
<accession>A0A9D8KFL6</accession>
<dbReference type="GO" id="GO:0016491">
    <property type="term" value="F:oxidoreductase activity"/>
    <property type="evidence" value="ECO:0007669"/>
    <property type="project" value="UniProtKB-KW"/>
</dbReference>
<feature type="domain" description="Radical SAM core" evidence="8">
    <location>
        <begin position="42"/>
        <end position="280"/>
    </location>
</feature>
<keyword evidence="7" id="KW-0411">Iron-sulfur</keyword>
<dbReference type="Pfam" id="PF04055">
    <property type="entry name" value="Radical_SAM"/>
    <property type="match status" value="1"/>
</dbReference>
<dbReference type="InterPro" id="IPR017200">
    <property type="entry name" value="PqqE-like"/>
</dbReference>
<evidence type="ECO:0000256" key="6">
    <source>
        <dbReference type="ARBA" id="ARBA00023004"/>
    </source>
</evidence>
<keyword evidence="6" id="KW-0408">Iron</keyword>